<evidence type="ECO:0000313" key="2">
    <source>
        <dbReference type="Proteomes" id="UP000188169"/>
    </source>
</evidence>
<dbReference type="AlphaFoldDB" id="A0A1R4EF90"/>
<dbReference type="RefSeq" id="WP_077448552.1">
    <property type="nucleotide sequence ID" value="NZ_FUGD01000075.1"/>
</dbReference>
<dbReference type="EMBL" id="FUGD01000075">
    <property type="protein sequence ID" value="SJM37148.1"/>
    <property type="molecule type" value="Genomic_DNA"/>
</dbReference>
<dbReference type="STRING" id="1945520.A1019T_01119"/>
<sequence length="155" mass="17299">MKNEFKAGDLVFEIVPNKKIRLVELIPSSDDHYPVMSADDSYTDEGYIFMHEPGTPSLFHATSKNRQALVMLYGEDAVPELPVRGSELTKKLLEKQKYVLCLVSHISDDRARSVNPPKLRIVTGVDGDYFNTPGGILAEFAVPVDMDGNEITEIE</sequence>
<reference evidence="2" key="1">
    <citation type="submission" date="2017-02" db="EMBL/GenBank/DDBJ databases">
        <authorList>
            <person name="Mornico D."/>
        </authorList>
    </citation>
    <scope>NUCLEOTIDE SEQUENCE [LARGE SCALE GENOMIC DNA]</scope>
</reference>
<dbReference type="OrthoDB" id="10017106at2"/>
<organism evidence="1 2">
    <name type="scientific">Psychrobacter pasteurii</name>
    <dbReference type="NCBI Taxonomy" id="1945520"/>
    <lineage>
        <taxon>Bacteria</taxon>
        <taxon>Pseudomonadati</taxon>
        <taxon>Pseudomonadota</taxon>
        <taxon>Gammaproteobacteria</taxon>
        <taxon>Moraxellales</taxon>
        <taxon>Moraxellaceae</taxon>
        <taxon>Psychrobacter</taxon>
    </lineage>
</organism>
<keyword evidence="2" id="KW-1185">Reference proteome</keyword>
<evidence type="ECO:0000313" key="1">
    <source>
        <dbReference type="EMBL" id="SJM37148.1"/>
    </source>
</evidence>
<accession>A0A1R4EF90</accession>
<dbReference type="Proteomes" id="UP000188169">
    <property type="component" value="Unassembled WGS sequence"/>
</dbReference>
<name>A0A1R4EF90_9GAMM</name>
<protein>
    <submittedName>
        <fullName evidence="1">Uncharacterized protein</fullName>
    </submittedName>
</protein>
<proteinExistence type="predicted"/>
<gene>
    <name evidence="1" type="ORF">A1019T_01119</name>
</gene>